<gene>
    <name evidence="1" type="ORF">GO988_12025</name>
</gene>
<dbReference type="Proteomes" id="UP000441336">
    <property type="component" value="Unassembled WGS sequence"/>
</dbReference>
<accession>A0A7K1TF73</accession>
<dbReference type="EMBL" id="WQKZ01000003">
    <property type="protein sequence ID" value="MVN77054.1"/>
    <property type="molecule type" value="Genomic_DNA"/>
</dbReference>
<proteinExistence type="predicted"/>
<evidence type="ECO:0000313" key="2">
    <source>
        <dbReference type="Proteomes" id="UP000441336"/>
    </source>
</evidence>
<reference evidence="1 2" key="1">
    <citation type="submission" date="2019-12" db="EMBL/GenBank/DDBJ databases">
        <title>Hymenobacter sp. HMF4947 Genome sequencing and assembly.</title>
        <authorList>
            <person name="Kang H."/>
            <person name="Cha I."/>
            <person name="Kim H."/>
            <person name="Joh K."/>
        </authorList>
    </citation>
    <scope>NUCLEOTIDE SEQUENCE [LARGE SCALE GENOMIC DNA]</scope>
    <source>
        <strain evidence="1 2">HMF4947</strain>
    </source>
</reference>
<sequence length="77" mass="8454">MSRVLAEIDQALTTYEAQNRGRPVAVYLGERKFTQLTLDVAALGAPPALSTAAGRPLTYRNLELLRDEVNLDGLRVL</sequence>
<evidence type="ECO:0000313" key="1">
    <source>
        <dbReference type="EMBL" id="MVN77054.1"/>
    </source>
</evidence>
<keyword evidence="2" id="KW-1185">Reference proteome</keyword>
<dbReference type="RefSeq" id="WP_157565719.1">
    <property type="nucleotide sequence ID" value="NZ_WQKZ01000003.1"/>
</dbReference>
<dbReference type="AlphaFoldDB" id="A0A7K1TF73"/>
<name>A0A7K1TF73_9BACT</name>
<comment type="caution">
    <text evidence="1">The sequence shown here is derived from an EMBL/GenBank/DDBJ whole genome shotgun (WGS) entry which is preliminary data.</text>
</comment>
<organism evidence="1 2">
    <name type="scientific">Hymenobacter ginkgonis</name>
    <dbReference type="NCBI Taxonomy" id="2682976"/>
    <lineage>
        <taxon>Bacteria</taxon>
        <taxon>Pseudomonadati</taxon>
        <taxon>Bacteroidota</taxon>
        <taxon>Cytophagia</taxon>
        <taxon>Cytophagales</taxon>
        <taxon>Hymenobacteraceae</taxon>
        <taxon>Hymenobacter</taxon>
    </lineage>
</organism>
<protein>
    <submittedName>
        <fullName evidence="1">Uncharacterized protein</fullName>
    </submittedName>
</protein>